<accession>A0AAF0DGS4</accession>
<keyword evidence="4" id="KW-0698">rRNA processing</keyword>
<evidence type="ECO:0000256" key="10">
    <source>
        <dbReference type="PROSITE-ProRule" id="PRU00176"/>
    </source>
</evidence>
<dbReference type="FunFam" id="3.30.70.330:FF:000452">
    <property type="entry name" value="Multiple RNA-binding domain-containing protein 1"/>
    <property type="match status" value="1"/>
</dbReference>
<feature type="domain" description="RRM" evidence="12">
    <location>
        <begin position="587"/>
        <end position="670"/>
    </location>
</feature>
<protein>
    <recommendedName>
        <fullName evidence="3">Multiple RNA-binding domain-containing protein 1</fullName>
    </recommendedName>
</protein>
<comment type="similarity">
    <text evidence="2">Belongs to the RRM MRD1 family.</text>
</comment>
<evidence type="ECO:0000256" key="5">
    <source>
        <dbReference type="ARBA" id="ARBA00022737"/>
    </source>
</evidence>
<organism evidence="13 14">
    <name type="scientific">Emydomyces testavorans</name>
    <dbReference type="NCBI Taxonomy" id="2070801"/>
    <lineage>
        <taxon>Eukaryota</taxon>
        <taxon>Fungi</taxon>
        <taxon>Dikarya</taxon>
        <taxon>Ascomycota</taxon>
        <taxon>Pezizomycotina</taxon>
        <taxon>Eurotiomycetes</taxon>
        <taxon>Eurotiomycetidae</taxon>
        <taxon>Onygenales</taxon>
        <taxon>Nannizziopsiaceae</taxon>
        <taxon>Emydomyces</taxon>
    </lineage>
</organism>
<dbReference type="CDD" id="cd12568">
    <property type="entry name" value="RRM3_MRD1"/>
    <property type="match status" value="1"/>
</dbReference>
<feature type="compositionally biased region" description="Basic and acidic residues" evidence="11">
    <location>
        <begin position="259"/>
        <end position="275"/>
    </location>
</feature>
<feature type="domain" description="RRM" evidence="12">
    <location>
        <begin position="692"/>
        <end position="769"/>
    </location>
</feature>
<dbReference type="EMBL" id="CP120628">
    <property type="protein sequence ID" value="WEW58292.1"/>
    <property type="molecule type" value="Genomic_DNA"/>
</dbReference>
<dbReference type="InterPro" id="IPR012677">
    <property type="entry name" value="Nucleotide-bd_a/b_plait_sf"/>
</dbReference>
<evidence type="ECO:0000256" key="8">
    <source>
        <dbReference type="ARBA" id="ARBA00023274"/>
    </source>
</evidence>
<keyword evidence="7" id="KW-0539">Nucleus</keyword>
<dbReference type="Pfam" id="PF00076">
    <property type="entry name" value="RRM_1"/>
    <property type="match status" value="5"/>
</dbReference>
<dbReference type="PANTHER" id="PTHR48039:SF5">
    <property type="entry name" value="RNA-BINDING PROTEIN 28"/>
    <property type="match status" value="1"/>
</dbReference>
<dbReference type="SMART" id="SM00360">
    <property type="entry name" value="RRM"/>
    <property type="match status" value="5"/>
</dbReference>
<feature type="domain" description="RRM" evidence="12">
    <location>
        <begin position="291"/>
        <end position="369"/>
    </location>
</feature>
<dbReference type="GO" id="GO:0005634">
    <property type="term" value="C:nucleus"/>
    <property type="evidence" value="ECO:0007669"/>
    <property type="project" value="UniProtKB-SubCell"/>
</dbReference>
<name>A0AAF0DGS4_9EURO</name>
<gene>
    <name evidence="13" type="primary">MRD1</name>
    <name evidence="13" type="ORF">PRK78_003760</name>
</gene>
<keyword evidence="14" id="KW-1185">Reference proteome</keyword>
<feature type="domain" description="RRM" evidence="12">
    <location>
        <begin position="474"/>
        <end position="546"/>
    </location>
</feature>
<feature type="compositionally biased region" description="Polar residues" evidence="11">
    <location>
        <begin position="140"/>
        <end position="157"/>
    </location>
</feature>
<dbReference type="Gene3D" id="3.30.70.330">
    <property type="match status" value="5"/>
</dbReference>
<evidence type="ECO:0000313" key="13">
    <source>
        <dbReference type="EMBL" id="WEW58292.1"/>
    </source>
</evidence>
<evidence type="ECO:0000256" key="3">
    <source>
        <dbReference type="ARBA" id="ARBA00013428"/>
    </source>
</evidence>
<dbReference type="InterPro" id="IPR035979">
    <property type="entry name" value="RBD_domain_sf"/>
</dbReference>
<comment type="subcellular location">
    <subcellularLocation>
        <location evidence="1">Nucleus</location>
    </subcellularLocation>
</comment>
<dbReference type="PANTHER" id="PTHR48039">
    <property type="entry name" value="RNA-BINDING MOTIF PROTEIN 14B"/>
    <property type="match status" value="1"/>
</dbReference>
<proteinExistence type="inferred from homology"/>
<evidence type="ECO:0000256" key="7">
    <source>
        <dbReference type="ARBA" id="ARBA00023242"/>
    </source>
</evidence>
<evidence type="ECO:0000256" key="1">
    <source>
        <dbReference type="ARBA" id="ARBA00004123"/>
    </source>
</evidence>
<keyword evidence="8" id="KW-0687">Ribonucleoprotein</keyword>
<evidence type="ECO:0000256" key="4">
    <source>
        <dbReference type="ARBA" id="ARBA00022552"/>
    </source>
</evidence>
<reference evidence="13" key="1">
    <citation type="submission" date="2023-03" db="EMBL/GenBank/DDBJ databases">
        <title>Emydomyces testavorans Genome Sequence.</title>
        <authorList>
            <person name="Hoyer L."/>
        </authorList>
    </citation>
    <scope>NUCLEOTIDE SEQUENCE</scope>
    <source>
        <strain evidence="13">16-2883</strain>
    </source>
</reference>
<dbReference type="GO" id="GO:1990904">
    <property type="term" value="C:ribonucleoprotein complex"/>
    <property type="evidence" value="ECO:0007669"/>
    <property type="project" value="UniProtKB-KW"/>
</dbReference>
<dbReference type="Proteomes" id="UP001219355">
    <property type="component" value="Chromosome 2"/>
</dbReference>
<feature type="region of interest" description="Disordered" evidence="11">
    <location>
        <begin position="84"/>
        <end position="199"/>
    </location>
</feature>
<dbReference type="GO" id="GO:0003729">
    <property type="term" value="F:mRNA binding"/>
    <property type="evidence" value="ECO:0007669"/>
    <property type="project" value="TreeGrafter"/>
</dbReference>
<evidence type="ECO:0000256" key="9">
    <source>
        <dbReference type="ARBA" id="ARBA00057379"/>
    </source>
</evidence>
<dbReference type="PROSITE" id="PS50102">
    <property type="entry name" value="RRM"/>
    <property type="match status" value="5"/>
</dbReference>
<evidence type="ECO:0000259" key="12">
    <source>
        <dbReference type="PROSITE" id="PS50102"/>
    </source>
</evidence>
<feature type="domain" description="RRM" evidence="12">
    <location>
        <begin position="4"/>
        <end position="76"/>
    </location>
</feature>
<feature type="compositionally biased region" description="Basic and acidic residues" evidence="11">
    <location>
        <begin position="172"/>
        <end position="182"/>
    </location>
</feature>
<dbReference type="SUPFAM" id="SSF54928">
    <property type="entry name" value="RNA-binding domain, RBD"/>
    <property type="match status" value="3"/>
</dbReference>
<dbReference type="InterPro" id="IPR000504">
    <property type="entry name" value="RRM_dom"/>
</dbReference>
<evidence type="ECO:0000313" key="14">
    <source>
        <dbReference type="Proteomes" id="UP001219355"/>
    </source>
</evidence>
<feature type="region of interest" description="Disordered" evidence="11">
    <location>
        <begin position="230"/>
        <end position="277"/>
    </location>
</feature>
<dbReference type="InterPro" id="IPR034482">
    <property type="entry name" value="Mrd1_RRM3"/>
</dbReference>
<comment type="function">
    <text evidence="9">Involved in pre-rRNA processing.</text>
</comment>
<dbReference type="FunFam" id="3.30.70.330:FF:000247">
    <property type="entry name" value="Multiple RNA-binding domain-containing protein 1"/>
    <property type="match status" value="1"/>
</dbReference>
<keyword evidence="5" id="KW-0677">Repeat</keyword>
<evidence type="ECO:0000256" key="2">
    <source>
        <dbReference type="ARBA" id="ARBA00008033"/>
    </source>
</evidence>
<dbReference type="AlphaFoldDB" id="A0AAF0DGS4"/>
<dbReference type="InterPro" id="IPR051945">
    <property type="entry name" value="RRM_MRD1_RNA_proc_ribogen"/>
</dbReference>
<dbReference type="GO" id="GO:0006364">
    <property type="term" value="P:rRNA processing"/>
    <property type="evidence" value="ECO:0007669"/>
    <property type="project" value="UniProtKB-KW"/>
</dbReference>
<keyword evidence="6 10" id="KW-0694">RNA-binding</keyword>
<evidence type="ECO:0000256" key="6">
    <source>
        <dbReference type="ARBA" id="ARBA00022884"/>
    </source>
</evidence>
<evidence type="ECO:0000256" key="11">
    <source>
        <dbReference type="SAM" id="MobiDB-lite"/>
    </source>
</evidence>
<sequence>MHSTRVFVSGLPPTLNNDGLRNHFASRFEVTDAHIIPNRRIGFVGFKDHDSAQNAVNYFNKTFIRMSKIAVEMARPVDAVPEVNLRSKSRTNSTRDPDIDAKSSSLKRKRDVEDDNPKMQEFLKAMQPPTRTRIWADTGTDLNSGLSPHTQELNEVGNSEEMPNKSPGAAPKIDRAQPKDLSHTPATQSAENNNRETNNETQAHAEVLENASQSDADWLRSRTSRLLGLLDDEEDVSRPTVQMADTAPPVNQRVQSEPEANHTDAQQAEKTKSPETEEVIDANVNLIRDTGRLFIRNLPYNTNEEELQCLFAQFGKLEELHVAFDTHHSKSKGFAYAQFVDPDAAIEAYKQVDGKDFQGRLLHILPASTKKSYKINEYELSKLPLKKQQQIKRRAEAASSTFSWNSLYMNADAVMASVAERLGVPKSAILDPTSSDAAVKQAHAETHVIQETKAYFSANGVNLDSFRQRERGNTAMLIKNFSFGVKAEDLRKLLEQYGQITRLLMPPSGTIAIVEFSMPDECQKAFRGLAYRKLGDSILFLEKAPNNVFEGKPTAAVIVQPQKIVGPGFSTADTFRADEQEAGVESSTLYVRNLNFSTTTAGLTDLFKPLDGFLSAQVKTKPDPKKPGERLSMGFGFVEFRTKAQAQAALTALNGYKLDQHELVIKPSHKGMDAAEQQRREDIAKKNAARRTKIIIKNLPFQATKKDVQSLFGAYGQLRSVRVPKKFDRTARGFAFADFVSAREAENAMDALRNTHLLGRKLVLEFASEEAVDPEEEIQKIEKKMDAQANKVKLKQLVGSGRKKFHINPVGLEE</sequence>